<dbReference type="Pfam" id="PF00081">
    <property type="entry name" value="Sod_Fe_N"/>
    <property type="match status" value="1"/>
</dbReference>
<feature type="binding site" evidence="5">
    <location>
        <position position="28"/>
    </location>
    <ligand>
        <name>Mn(2+)</name>
        <dbReference type="ChEBI" id="CHEBI:29035"/>
    </ligand>
</feature>
<feature type="binding site" evidence="5">
    <location>
        <position position="170"/>
    </location>
    <ligand>
        <name>Mn(2+)</name>
        <dbReference type="ChEBI" id="CHEBI:29035"/>
    </ligand>
</feature>
<feature type="binding site" evidence="5">
    <location>
        <position position="86"/>
    </location>
    <ligand>
        <name>Mn(2+)</name>
        <dbReference type="ChEBI" id="CHEBI:29035"/>
    </ligand>
</feature>
<evidence type="ECO:0000313" key="10">
    <source>
        <dbReference type="Proteomes" id="UP000178771"/>
    </source>
</evidence>
<dbReference type="SUPFAM" id="SSF54719">
    <property type="entry name" value="Fe,Mn superoxide dismutase (SOD), C-terminal domain"/>
    <property type="match status" value="1"/>
</dbReference>
<dbReference type="InterPro" id="IPR019831">
    <property type="entry name" value="Mn/Fe_SOD_N"/>
</dbReference>
<evidence type="ECO:0000256" key="4">
    <source>
        <dbReference type="ARBA" id="ARBA00023002"/>
    </source>
</evidence>
<dbReference type="GO" id="GO:0005737">
    <property type="term" value="C:cytoplasm"/>
    <property type="evidence" value="ECO:0007669"/>
    <property type="project" value="TreeGrafter"/>
</dbReference>
<dbReference type="InterPro" id="IPR036314">
    <property type="entry name" value="SOD_C_sf"/>
</dbReference>
<dbReference type="InterPro" id="IPR019833">
    <property type="entry name" value="Mn/Fe_SOD_BS"/>
</dbReference>
<gene>
    <name evidence="9" type="ORF">A2982_00790</name>
</gene>
<reference evidence="9 10" key="1">
    <citation type="journal article" date="2016" name="Nat. Commun.">
        <title>Thousands of microbial genomes shed light on interconnected biogeochemical processes in an aquifer system.</title>
        <authorList>
            <person name="Anantharaman K."/>
            <person name="Brown C.T."/>
            <person name="Hug L.A."/>
            <person name="Sharon I."/>
            <person name="Castelle C.J."/>
            <person name="Probst A.J."/>
            <person name="Thomas B.C."/>
            <person name="Singh A."/>
            <person name="Wilkins M.J."/>
            <person name="Karaoz U."/>
            <person name="Brodie E.L."/>
            <person name="Williams K.H."/>
            <person name="Hubbard S.S."/>
            <person name="Banfield J.F."/>
        </authorList>
    </citation>
    <scope>NUCLEOTIDE SEQUENCE [LARGE SCALE GENOMIC DNA]</scope>
</reference>
<comment type="similarity">
    <text evidence="1 6">Belongs to the iron/manganese superoxide dismutase family.</text>
</comment>
<dbReference type="GO" id="GO:0046872">
    <property type="term" value="F:metal ion binding"/>
    <property type="evidence" value="ECO:0007669"/>
    <property type="project" value="UniProtKB-KW"/>
</dbReference>
<evidence type="ECO:0000256" key="5">
    <source>
        <dbReference type="PIRSR" id="PIRSR000349-1"/>
    </source>
</evidence>
<comment type="catalytic activity">
    <reaction evidence="6">
        <text>2 superoxide + 2 H(+) = H2O2 + O2</text>
        <dbReference type="Rhea" id="RHEA:20696"/>
        <dbReference type="ChEBI" id="CHEBI:15378"/>
        <dbReference type="ChEBI" id="CHEBI:15379"/>
        <dbReference type="ChEBI" id="CHEBI:16240"/>
        <dbReference type="ChEBI" id="CHEBI:18421"/>
        <dbReference type="EC" id="1.15.1.1"/>
    </reaction>
</comment>
<dbReference type="PANTHER" id="PTHR43595:SF2">
    <property type="entry name" value="SMALL RIBOSOMAL SUBUNIT PROTEIN MS42"/>
    <property type="match status" value="1"/>
</dbReference>
<dbReference type="STRING" id="1802624.A2982_00790"/>
<feature type="domain" description="Manganese/iron superoxide dismutase N-terminal" evidence="7">
    <location>
        <begin position="3"/>
        <end position="93"/>
    </location>
</feature>
<dbReference type="SUPFAM" id="SSF46609">
    <property type="entry name" value="Fe,Mn superoxide dismutase (SOD), N-terminal domain"/>
    <property type="match status" value="1"/>
</dbReference>
<name>A0A1F4V5C4_UNCKA</name>
<evidence type="ECO:0000259" key="8">
    <source>
        <dbReference type="Pfam" id="PF02777"/>
    </source>
</evidence>
<dbReference type="GO" id="GO:0004784">
    <property type="term" value="F:superoxide dismutase activity"/>
    <property type="evidence" value="ECO:0007669"/>
    <property type="project" value="UniProtKB-EC"/>
</dbReference>
<protein>
    <recommendedName>
        <fullName evidence="2 6">Superoxide dismutase</fullName>
        <ecNumber evidence="2 6">1.15.1.1</ecNumber>
    </recommendedName>
</protein>
<dbReference type="PIRSF" id="PIRSF000349">
    <property type="entry name" value="SODismutase"/>
    <property type="match status" value="1"/>
</dbReference>
<evidence type="ECO:0000313" key="9">
    <source>
        <dbReference type="EMBL" id="OGC52382.1"/>
    </source>
</evidence>
<dbReference type="FunFam" id="3.55.40.20:FF:000001">
    <property type="entry name" value="Superoxide dismutase"/>
    <property type="match status" value="1"/>
</dbReference>
<evidence type="ECO:0000256" key="3">
    <source>
        <dbReference type="ARBA" id="ARBA00022723"/>
    </source>
</evidence>
<organism evidence="9 10">
    <name type="scientific">candidate division WWE3 bacterium RIFCSPLOWO2_01_FULL_39_13</name>
    <dbReference type="NCBI Taxonomy" id="1802624"/>
    <lineage>
        <taxon>Bacteria</taxon>
        <taxon>Katanobacteria</taxon>
    </lineage>
</organism>
<evidence type="ECO:0000256" key="1">
    <source>
        <dbReference type="ARBA" id="ARBA00008714"/>
    </source>
</evidence>
<evidence type="ECO:0000256" key="2">
    <source>
        <dbReference type="ARBA" id="ARBA00012682"/>
    </source>
</evidence>
<dbReference type="EC" id="1.15.1.1" evidence="2 6"/>
<dbReference type="PROSITE" id="PS00088">
    <property type="entry name" value="SOD_MN"/>
    <property type="match status" value="1"/>
</dbReference>
<dbReference type="PRINTS" id="PR01703">
    <property type="entry name" value="MNSODISMTASE"/>
</dbReference>
<dbReference type="Gene3D" id="3.55.40.20">
    <property type="entry name" value="Iron/manganese superoxide dismutase, C-terminal domain"/>
    <property type="match status" value="1"/>
</dbReference>
<dbReference type="Proteomes" id="UP000178771">
    <property type="component" value="Unassembled WGS sequence"/>
</dbReference>
<feature type="binding site" evidence="5">
    <location>
        <position position="174"/>
    </location>
    <ligand>
        <name>Mn(2+)</name>
        <dbReference type="ChEBI" id="CHEBI:29035"/>
    </ligand>
</feature>
<dbReference type="InterPro" id="IPR036324">
    <property type="entry name" value="Mn/Fe_SOD_N_sf"/>
</dbReference>
<accession>A0A1F4V5C4</accession>
<dbReference type="InterPro" id="IPR001189">
    <property type="entry name" value="Mn/Fe_SOD"/>
</dbReference>
<keyword evidence="4 6" id="KW-0560">Oxidoreductase</keyword>
<dbReference type="Gene3D" id="1.10.287.990">
    <property type="entry name" value="Fe,Mn superoxide dismutase (SOD) domain"/>
    <property type="match status" value="1"/>
</dbReference>
<dbReference type="EMBL" id="MEVH01000001">
    <property type="protein sequence ID" value="OGC52382.1"/>
    <property type="molecule type" value="Genomic_DNA"/>
</dbReference>
<sequence>MKKYALPQLKYPYNALEPYIDAMTMEVHYSKHHQGYLDKLNETLMKLPSELDTSDQTIENLVRNESSLPEEIRSAIVNSGGGFLNHSFFWKIMTPNLDMSKASEELKSAITSAFGSFESMKEQFSKSALTRFGSGWAWLAVDVNGSLVVVSTANQEAPAVQNLSPILGIDVWEHAYYLKYQNRRAEYIENWWNVVNWKQVSENYSNVKG</sequence>
<keyword evidence="3 5" id="KW-0479">Metal-binding</keyword>
<feature type="domain" description="Manganese/iron superoxide dismutase C-terminal" evidence="8">
    <location>
        <begin position="103"/>
        <end position="202"/>
    </location>
</feature>
<dbReference type="AlphaFoldDB" id="A0A1F4V5C4"/>
<evidence type="ECO:0000259" key="7">
    <source>
        <dbReference type="Pfam" id="PF00081"/>
    </source>
</evidence>
<dbReference type="PANTHER" id="PTHR43595">
    <property type="entry name" value="37S RIBOSOMAL PROTEIN S26, MITOCHONDRIAL"/>
    <property type="match status" value="1"/>
</dbReference>
<dbReference type="InterPro" id="IPR019832">
    <property type="entry name" value="Mn/Fe_SOD_C"/>
</dbReference>
<comment type="function">
    <text evidence="6">Destroys radicals which are normally produced within the cells and which are toxic to biological systems.</text>
</comment>
<comment type="caution">
    <text evidence="9">The sequence shown here is derived from an EMBL/GenBank/DDBJ whole genome shotgun (WGS) entry which is preliminary data.</text>
</comment>
<proteinExistence type="inferred from homology"/>
<dbReference type="Pfam" id="PF02777">
    <property type="entry name" value="Sod_Fe_C"/>
    <property type="match status" value="1"/>
</dbReference>
<evidence type="ECO:0000256" key="6">
    <source>
        <dbReference type="RuleBase" id="RU000414"/>
    </source>
</evidence>